<proteinExistence type="predicted"/>
<gene>
    <name evidence="8" type="ORF">ACFOUV_12880</name>
</gene>
<feature type="transmembrane region" description="Helical" evidence="6">
    <location>
        <begin position="61"/>
        <end position="83"/>
    </location>
</feature>
<keyword evidence="4 6" id="KW-1133">Transmembrane helix</keyword>
<evidence type="ECO:0000256" key="2">
    <source>
        <dbReference type="ARBA" id="ARBA00022475"/>
    </source>
</evidence>
<feature type="domain" description="DUF202" evidence="7">
    <location>
        <begin position="20"/>
        <end position="90"/>
    </location>
</feature>
<comment type="caution">
    <text evidence="8">The sequence shown here is derived from an EMBL/GenBank/DDBJ whole genome shotgun (WGS) entry which is preliminary data.</text>
</comment>
<dbReference type="RefSeq" id="WP_379497176.1">
    <property type="nucleotide sequence ID" value="NZ_JBHSAO010000008.1"/>
</dbReference>
<evidence type="ECO:0000256" key="3">
    <source>
        <dbReference type="ARBA" id="ARBA00022692"/>
    </source>
</evidence>
<evidence type="ECO:0000313" key="9">
    <source>
        <dbReference type="Proteomes" id="UP001595772"/>
    </source>
</evidence>
<comment type="subcellular location">
    <subcellularLocation>
        <location evidence="1">Cell membrane</location>
        <topology evidence="1">Multi-pass membrane protein</topology>
    </subcellularLocation>
</comment>
<evidence type="ECO:0000256" key="1">
    <source>
        <dbReference type="ARBA" id="ARBA00004651"/>
    </source>
</evidence>
<dbReference type="EMBL" id="JBHSAO010000008">
    <property type="protein sequence ID" value="MFC4024690.1"/>
    <property type="molecule type" value="Genomic_DNA"/>
</dbReference>
<protein>
    <submittedName>
        <fullName evidence="8">YidH family protein</fullName>
    </submittedName>
</protein>
<accession>A0ABV8GYE7</accession>
<keyword evidence="2" id="KW-1003">Cell membrane</keyword>
<dbReference type="PANTHER" id="PTHR34187:SF2">
    <property type="entry name" value="DUF202 DOMAIN-CONTAINING PROTEIN"/>
    <property type="match status" value="1"/>
</dbReference>
<organism evidence="8 9">
    <name type="scientific">Oceanobacillus longus</name>
    <dbReference type="NCBI Taxonomy" id="930120"/>
    <lineage>
        <taxon>Bacteria</taxon>
        <taxon>Bacillati</taxon>
        <taxon>Bacillota</taxon>
        <taxon>Bacilli</taxon>
        <taxon>Bacillales</taxon>
        <taxon>Bacillaceae</taxon>
        <taxon>Oceanobacillus</taxon>
    </lineage>
</organism>
<dbReference type="Proteomes" id="UP001595772">
    <property type="component" value="Unassembled WGS sequence"/>
</dbReference>
<feature type="transmembrane region" description="Helical" evidence="6">
    <location>
        <begin position="103"/>
        <end position="124"/>
    </location>
</feature>
<dbReference type="PANTHER" id="PTHR34187">
    <property type="entry name" value="FGR18P"/>
    <property type="match status" value="1"/>
</dbReference>
<evidence type="ECO:0000256" key="6">
    <source>
        <dbReference type="SAM" id="Phobius"/>
    </source>
</evidence>
<sequence length="128" mass="14518">MASKLWNKEKEENQLRVAQQHLANERTYLAWIRTAIAIIGIGFLTISYHLTIGESHRVSDFLAVLISILSGVFGVGVIITAAIQYLRKRKQIQAQSFQSSYLFVLFGSLVLLIVILIAILYILIQFMH</sequence>
<feature type="transmembrane region" description="Helical" evidence="6">
    <location>
        <begin position="28"/>
        <end position="49"/>
    </location>
</feature>
<keyword evidence="5 6" id="KW-0472">Membrane</keyword>
<reference evidence="9" key="1">
    <citation type="journal article" date="2019" name="Int. J. Syst. Evol. Microbiol.">
        <title>The Global Catalogue of Microorganisms (GCM) 10K type strain sequencing project: providing services to taxonomists for standard genome sequencing and annotation.</title>
        <authorList>
            <consortium name="The Broad Institute Genomics Platform"/>
            <consortium name="The Broad Institute Genome Sequencing Center for Infectious Disease"/>
            <person name="Wu L."/>
            <person name="Ma J."/>
        </authorList>
    </citation>
    <scope>NUCLEOTIDE SEQUENCE [LARGE SCALE GENOMIC DNA]</scope>
    <source>
        <strain evidence="9">IBRC-M 10703</strain>
    </source>
</reference>
<dbReference type="Pfam" id="PF02656">
    <property type="entry name" value="DUF202"/>
    <property type="match status" value="1"/>
</dbReference>
<keyword evidence="3 6" id="KW-0812">Transmembrane</keyword>
<dbReference type="InterPro" id="IPR052053">
    <property type="entry name" value="IM_YidH-like"/>
</dbReference>
<dbReference type="InterPro" id="IPR003807">
    <property type="entry name" value="DUF202"/>
</dbReference>
<keyword evidence="9" id="KW-1185">Reference proteome</keyword>
<name>A0ABV8GYE7_9BACI</name>
<evidence type="ECO:0000256" key="5">
    <source>
        <dbReference type="ARBA" id="ARBA00023136"/>
    </source>
</evidence>
<evidence type="ECO:0000313" key="8">
    <source>
        <dbReference type="EMBL" id="MFC4024690.1"/>
    </source>
</evidence>
<evidence type="ECO:0000259" key="7">
    <source>
        <dbReference type="Pfam" id="PF02656"/>
    </source>
</evidence>
<evidence type="ECO:0000256" key="4">
    <source>
        <dbReference type="ARBA" id="ARBA00022989"/>
    </source>
</evidence>